<gene>
    <name evidence="9 10" type="primary">mscL</name>
    <name evidence="10" type="ORF">DHW61_17050</name>
</gene>
<evidence type="ECO:0000256" key="5">
    <source>
        <dbReference type="ARBA" id="ARBA00022989"/>
    </source>
</evidence>
<comment type="subunit">
    <text evidence="9">Homopentamer.</text>
</comment>
<dbReference type="AlphaFoldDB" id="A0A3D2XAC8"/>
<evidence type="ECO:0000313" key="11">
    <source>
        <dbReference type="Proteomes" id="UP000262969"/>
    </source>
</evidence>
<proteinExistence type="inferred from homology"/>
<name>A0A3D2XAC8_9FIRM</name>
<keyword evidence="5 9" id="KW-1133">Transmembrane helix</keyword>
<dbReference type="PANTHER" id="PTHR30266:SF2">
    <property type="entry name" value="LARGE-CONDUCTANCE MECHANOSENSITIVE CHANNEL"/>
    <property type="match status" value="1"/>
</dbReference>
<feature type="transmembrane region" description="Helical" evidence="9">
    <location>
        <begin position="66"/>
        <end position="89"/>
    </location>
</feature>
<comment type="function">
    <text evidence="9">Channel that opens in response to stretch forces in the membrane lipid bilayer. May participate in the regulation of osmotic pressure changes within the cell.</text>
</comment>
<evidence type="ECO:0000256" key="8">
    <source>
        <dbReference type="ARBA" id="ARBA00023303"/>
    </source>
</evidence>
<organism evidence="10 11">
    <name type="scientific">Lachnoclostridium phytofermentans</name>
    <dbReference type="NCBI Taxonomy" id="66219"/>
    <lineage>
        <taxon>Bacteria</taxon>
        <taxon>Bacillati</taxon>
        <taxon>Bacillota</taxon>
        <taxon>Clostridia</taxon>
        <taxon>Lachnospirales</taxon>
        <taxon>Lachnospiraceae</taxon>
    </lineage>
</organism>
<reference evidence="10 11" key="1">
    <citation type="journal article" date="2018" name="Nat. Biotechnol.">
        <title>A standardized bacterial taxonomy based on genome phylogeny substantially revises the tree of life.</title>
        <authorList>
            <person name="Parks D.H."/>
            <person name="Chuvochina M."/>
            <person name="Waite D.W."/>
            <person name="Rinke C."/>
            <person name="Skarshewski A."/>
            <person name="Chaumeil P.A."/>
            <person name="Hugenholtz P."/>
        </authorList>
    </citation>
    <scope>NUCLEOTIDE SEQUENCE [LARGE SCALE GENOMIC DNA]</scope>
    <source>
        <strain evidence="10">UBA11728</strain>
    </source>
</reference>
<dbReference type="NCBIfam" id="TIGR00220">
    <property type="entry name" value="mscL"/>
    <property type="match status" value="1"/>
</dbReference>
<evidence type="ECO:0000256" key="1">
    <source>
        <dbReference type="ARBA" id="ARBA00004141"/>
    </source>
</evidence>
<keyword evidence="3 9" id="KW-1003">Cell membrane</keyword>
<dbReference type="GO" id="GO:0008381">
    <property type="term" value="F:mechanosensitive monoatomic ion channel activity"/>
    <property type="evidence" value="ECO:0007669"/>
    <property type="project" value="UniProtKB-UniRule"/>
</dbReference>
<evidence type="ECO:0000256" key="2">
    <source>
        <dbReference type="ARBA" id="ARBA00022448"/>
    </source>
</evidence>
<dbReference type="Gene3D" id="1.10.1200.120">
    <property type="entry name" value="Large-conductance mechanosensitive channel, MscL, domain 1"/>
    <property type="match status" value="1"/>
</dbReference>
<evidence type="ECO:0000256" key="4">
    <source>
        <dbReference type="ARBA" id="ARBA00022692"/>
    </source>
</evidence>
<comment type="subcellular location">
    <subcellularLocation>
        <location evidence="9">Cell membrane</location>
        <topology evidence="9">Multi-pass membrane protein</topology>
    </subcellularLocation>
    <subcellularLocation>
        <location evidence="1">Membrane</location>
        <topology evidence="1">Multi-pass membrane protein</topology>
    </subcellularLocation>
</comment>
<comment type="caution">
    <text evidence="10">The sequence shown here is derived from an EMBL/GenBank/DDBJ whole genome shotgun (WGS) entry which is preliminary data.</text>
</comment>
<evidence type="ECO:0000256" key="9">
    <source>
        <dbReference type="HAMAP-Rule" id="MF_00115"/>
    </source>
</evidence>
<dbReference type="PRINTS" id="PR01264">
    <property type="entry name" value="MECHCHANNEL"/>
</dbReference>
<keyword evidence="4 9" id="KW-0812">Transmembrane</keyword>
<keyword evidence="7 9" id="KW-0472">Membrane</keyword>
<dbReference type="InterPro" id="IPR036019">
    <property type="entry name" value="MscL_channel"/>
</dbReference>
<evidence type="ECO:0000256" key="3">
    <source>
        <dbReference type="ARBA" id="ARBA00022475"/>
    </source>
</evidence>
<evidence type="ECO:0000256" key="7">
    <source>
        <dbReference type="ARBA" id="ARBA00023136"/>
    </source>
</evidence>
<keyword evidence="6 9" id="KW-0406">Ion transport</keyword>
<keyword evidence="2 9" id="KW-0813">Transport</keyword>
<dbReference type="Pfam" id="PF01741">
    <property type="entry name" value="MscL"/>
    <property type="match status" value="1"/>
</dbReference>
<keyword evidence="8 9" id="KW-0407">Ion channel</keyword>
<protein>
    <recommendedName>
        <fullName evidence="9">Large-conductance mechanosensitive channel</fullName>
    </recommendedName>
</protein>
<dbReference type="InterPro" id="IPR001185">
    <property type="entry name" value="MS_channel"/>
</dbReference>
<feature type="transmembrane region" description="Helical" evidence="9">
    <location>
        <begin position="20"/>
        <end position="46"/>
    </location>
</feature>
<sequence>MKKFLKEFKEFALKGNVMNLAVGVIIGSAFQGIVTSLTDNILSPIIGLFTRQNFDSLQLDIFGITLRYGAFITALINFIIMAFVVFLLVKGMNRILFFEDRKKKVDVKPTEKDCPYCMTKININATRCPHCTSQLETITVNESDKS</sequence>
<dbReference type="HAMAP" id="MF_00115">
    <property type="entry name" value="MscL"/>
    <property type="match status" value="1"/>
</dbReference>
<evidence type="ECO:0000256" key="6">
    <source>
        <dbReference type="ARBA" id="ARBA00023065"/>
    </source>
</evidence>
<dbReference type="PANTHER" id="PTHR30266">
    <property type="entry name" value="MECHANOSENSITIVE CHANNEL MSCL"/>
    <property type="match status" value="1"/>
</dbReference>
<accession>A0A3D2XAC8</accession>
<evidence type="ECO:0000313" key="10">
    <source>
        <dbReference type="EMBL" id="HCL04089.1"/>
    </source>
</evidence>
<dbReference type="GO" id="GO:0005886">
    <property type="term" value="C:plasma membrane"/>
    <property type="evidence" value="ECO:0007669"/>
    <property type="project" value="UniProtKB-SubCell"/>
</dbReference>
<dbReference type="SUPFAM" id="SSF81330">
    <property type="entry name" value="Gated mechanosensitive channel"/>
    <property type="match status" value="1"/>
</dbReference>
<dbReference type="InterPro" id="IPR037673">
    <property type="entry name" value="MSC/AndL"/>
</dbReference>
<dbReference type="Proteomes" id="UP000262969">
    <property type="component" value="Unassembled WGS sequence"/>
</dbReference>
<comment type="similarity">
    <text evidence="9">Belongs to the MscL family.</text>
</comment>
<dbReference type="EMBL" id="DPVV01000555">
    <property type="protein sequence ID" value="HCL04089.1"/>
    <property type="molecule type" value="Genomic_DNA"/>
</dbReference>